<dbReference type="EMBL" id="UXSR01001037">
    <property type="protein sequence ID" value="VDD77831.1"/>
    <property type="molecule type" value="Genomic_DNA"/>
</dbReference>
<dbReference type="PANTHER" id="PTHR10658">
    <property type="entry name" value="PHOSPHATIDYLINOSITOL TRANSFER PROTEIN"/>
    <property type="match status" value="1"/>
</dbReference>
<comment type="catalytic activity">
    <reaction evidence="9">
        <text>a 1,2-diacyl-sn-glycero-3-phosphocholine(in) = a 1,2-diacyl-sn-glycero-3-phosphocholine(out)</text>
        <dbReference type="Rhea" id="RHEA:38571"/>
        <dbReference type="ChEBI" id="CHEBI:57643"/>
    </reaction>
    <physiologicalReaction direction="left-to-right" evidence="9">
        <dbReference type="Rhea" id="RHEA:38572"/>
    </physiologicalReaction>
</comment>
<dbReference type="GO" id="GO:0008526">
    <property type="term" value="F:phosphatidylinositol transfer activity"/>
    <property type="evidence" value="ECO:0007669"/>
    <property type="project" value="TreeGrafter"/>
</dbReference>
<evidence type="ECO:0000256" key="3">
    <source>
        <dbReference type="ARBA" id="ARBA00022448"/>
    </source>
</evidence>
<dbReference type="AlphaFoldDB" id="A0A0R3UA85"/>
<comment type="function">
    <text evidence="13">Catalyzes the transfer of phosphatidylinositol (PI) and phosphatidylcholine (PC) between membranes. Shows a preference for PI and PC containing shorter saturated or monosaturated acyl chains at the sn-1 and sn-2 positions. Preference order for PC is C16:1 &gt; C16:0 &gt; C18:1 &gt; C18:0 &gt; C20:4 and for PI is C16:1 &gt; C16:0 &gt; C18:1 &gt; C18:0 &gt; C20:4 &gt; C20:3.</text>
</comment>
<keyword evidence="3" id="KW-0813">Transport</keyword>
<proteinExistence type="inferred from homology"/>
<dbReference type="GO" id="GO:0031210">
    <property type="term" value="F:phosphatidylcholine binding"/>
    <property type="evidence" value="ECO:0007669"/>
    <property type="project" value="TreeGrafter"/>
</dbReference>
<keyword evidence="7" id="KW-0446">Lipid-binding</keyword>
<dbReference type="SMART" id="SM01127">
    <property type="entry name" value="DDHD"/>
    <property type="match status" value="1"/>
</dbReference>
<dbReference type="Pfam" id="PF02862">
    <property type="entry name" value="DDHD"/>
    <property type="match status" value="1"/>
</dbReference>
<dbReference type="InterPro" id="IPR023393">
    <property type="entry name" value="START-like_dom_sf"/>
</dbReference>
<evidence type="ECO:0000256" key="12">
    <source>
        <dbReference type="ARBA" id="ARBA00040721"/>
    </source>
</evidence>
<evidence type="ECO:0000256" key="8">
    <source>
        <dbReference type="ARBA" id="ARBA00023242"/>
    </source>
</evidence>
<dbReference type="GO" id="GO:0005737">
    <property type="term" value="C:cytoplasm"/>
    <property type="evidence" value="ECO:0007669"/>
    <property type="project" value="UniProtKB-SubCell"/>
</dbReference>
<dbReference type="Proteomes" id="UP000267029">
    <property type="component" value="Unassembled WGS sequence"/>
</dbReference>
<gene>
    <name evidence="15" type="ORF">MCOS_LOCUS3834</name>
</gene>
<dbReference type="Pfam" id="PF02121">
    <property type="entry name" value="IP_trans"/>
    <property type="match status" value="1"/>
</dbReference>
<evidence type="ECO:0000313" key="16">
    <source>
        <dbReference type="Proteomes" id="UP000267029"/>
    </source>
</evidence>
<dbReference type="OrthoDB" id="10053061at2759"/>
<evidence type="ECO:0000256" key="4">
    <source>
        <dbReference type="ARBA" id="ARBA00022490"/>
    </source>
</evidence>
<dbReference type="InterPro" id="IPR001666">
    <property type="entry name" value="PI_transfer"/>
</dbReference>
<dbReference type="GO" id="GO:0035091">
    <property type="term" value="F:phosphatidylinositol binding"/>
    <property type="evidence" value="ECO:0007669"/>
    <property type="project" value="TreeGrafter"/>
</dbReference>
<protein>
    <recommendedName>
        <fullName evidence="12">Phosphatidylinositol transfer protein alpha isoform</fullName>
    </recommendedName>
</protein>
<organism evidence="15 16">
    <name type="scientific">Mesocestoides corti</name>
    <name type="common">Flatworm</name>
    <dbReference type="NCBI Taxonomy" id="53468"/>
    <lineage>
        <taxon>Eukaryota</taxon>
        <taxon>Metazoa</taxon>
        <taxon>Spiralia</taxon>
        <taxon>Lophotrochozoa</taxon>
        <taxon>Platyhelminthes</taxon>
        <taxon>Cestoda</taxon>
        <taxon>Eucestoda</taxon>
        <taxon>Cyclophyllidea</taxon>
        <taxon>Mesocestoididae</taxon>
        <taxon>Mesocestoides</taxon>
    </lineage>
</organism>
<keyword evidence="16" id="KW-1185">Reference proteome</keyword>
<evidence type="ECO:0000256" key="9">
    <source>
        <dbReference type="ARBA" id="ARBA00023723"/>
    </source>
</evidence>
<evidence type="ECO:0000256" key="7">
    <source>
        <dbReference type="ARBA" id="ARBA00023121"/>
    </source>
</evidence>
<accession>A0A0R3UA85</accession>
<dbReference type="InterPro" id="IPR004177">
    <property type="entry name" value="DDHD_dom"/>
</dbReference>
<dbReference type="STRING" id="53468.A0A0R3UA85"/>
<evidence type="ECO:0000256" key="5">
    <source>
        <dbReference type="ARBA" id="ARBA00022990"/>
    </source>
</evidence>
<reference evidence="15 16" key="1">
    <citation type="submission" date="2018-10" db="EMBL/GenBank/DDBJ databases">
        <authorList>
            <consortium name="Pathogen Informatics"/>
        </authorList>
    </citation>
    <scope>NUCLEOTIDE SEQUENCE [LARGE SCALE GENOMIC DNA]</scope>
</reference>
<dbReference type="PROSITE" id="PS51043">
    <property type="entry name" value="DDHD"/>
    <property type="match status" value="1"/>
</dbReference>
<evidence type="ECO:0000256" key="13">
    <source>
        <dbReference type="ARBA" id="ARBA00045333"/>
    </source>
</evidence>
<comment type="catalytic activity">
    <reaction evidence="10">
        <text>a 1,2-diacyl-sn-glycero-3-phospho-(1D-myo-inositol)(in) = a 1,2-diacyl-sn-glycero-3-phospho-(1D-myo-inositol)(out)</text>
        <dbReference type="Rhea" id="RHEA:38691"/>
        <dbReference type="ChEBI" id="CHEBI:57880"/>
    </reaction>
    <physiologicalReaction direction="left-to-right" evidence="10">
        <dbReference type="Rhea" id="RHEA:38692"/>
    </physiologicalReaction>
</comment>
<sequence length="442" mass="48813">MVSAHRQAWTWQDEWYGMTMTEIRRLEAETARALAMKMGQDEEVAKKAVEGGTEEAPAVPSMNFGSCLSFASESEQASMFQSIPGSDVDDEDFYDTRSVNINGEVSPGFCTTASEVADSLGSIMLYDLLSSPELANRNNEAFTKLENIQHIPDGSSLLFDVQDVFFLGSPLGLLLSLRQRIGIQSNRRVGCGFGFPSPIRPACEQVFNIFDITDPFAYRLEPLLDAAFEGVPVIRLPACGSWDSSQRRGLRRQLLMIPSTEISSKQIPASITSVLHPFLGIDFTQKTSHYATGNTMRSDWWGYQRMDLGLHCQEGGKNVISQSLPTAYYRYWESKGVSYFIVWQLVERLHRGCFSVRGDNAQCIQSGGVVLGEEHGLKLSSPFRTHSSSPSMCCTEQGVSFSNPGFFSGGGGGAGGLSRQFRSSISSRLRFKSRPPDRTKVC</sequence>
<comment type="similarity">
    <text evidence="11">Belongs to the PtdIns transfer protein family. PI transfer class I subfamily.</text>
</comment>
<dbReference type="InterPro" id="IPR055261">
    <property type="entry name" value="PI_transfer_N"/>
</dbReference>
<evidence type="ECO:0000313" key="15">
    <source>
        <dbReference type="EMBL" id="VDD77831.1"/>
    </source>
</evidence>
<dbReference type="Gene3D" id="3.30.530.20">
    <property type="match status" value="1"/>
</dbReference>
<dbReference type="GO" id="GO:0046872">
    <property type="term" value="F:metal ion binding"/>
    <property type="evidence" value="ECO:0007669"/>
    <property type="project" value="InterPro"/>
</dbReference>
<evidence type="ECO:0000256" key="1">
    <source>
        <dbReference type="ARBA" id="ARBA00004123"/>
    </source>
</evidence>
<keyword evidence="8" id="KW-0539">Nucleus</keyword>
<keyword evidence="4" id="KW-0963">Cytoplasm</keyword>
<evidence type="ECO:0000259" key="14">
    <source>
        <dbReference type="PROSITE" id="PS51043"/>
    </source>
</evidence>
<dbReference type="GO" id="GO:0008525">
    <property type="term" value="F:phosphatidylcholine transporter activity"/>
    <property type="evidence" value="ECO:0007669"/>
    <property type="project" value="TreeGrafter"/>
</dbReference>
<comment type="subcellular location">
    <subcellularLocation>
        <location evidence="2">Cytoplasm</location>
    </subcellularLocation>
    <subcellularLocation>
        <location evidence="1">Nucleus</location>
    </subcellularLocation>
</comment>
<keyword evidence="6" id="KW-0445">Lipid transport</keyword>
<evidence type="ECO:0000256" key="2">
    <source>
        <dbReference type="ARBA" id="ARBA00004496"/>
    </source>
</evidence>
<feature type="domain" description="DDHD" evidence="14">
    <location>
        <begin position="157"/>
        <end position="347"/>
    </location>
</feature>
<name>A0A0R3UA85_MESCO</name>
<evidence type="ECO:0000256" key="11">
    <source>
        <dbReference type="ARBA" id="ARBA00038104"/>
    </source>
</evidence>
<dbReference type="SUPFAM" id="SSF55961">
    <property type="entry name" value="Bet v1-like"/>
    <property type="match status" value="1"/>
</dbReference>
<evidence type="ECO:0000256" key="10">
    <source>
        <dbReference type="ARBA" id="ARBA00024146"/>
    </source>
</evidence>
<dbReference type="PANTHER" id="PTHR10658:SF28">
    <property type="entry name" value="PHOSPHATIDYLINOSITOL TRANSFER PROTEIN ALPHA ISOFORM"/>
    <property type="match status" value="1"/>
</dbReference>
<evidence type="ECO:0000256" key="6">
    <source>
        <dbReference type="ARBA" id="ARBA00023055"/>
    </source>
</evidence>
<keyword evidence="5" id="KW-0007">Acetylation</keyword>
<dbReference type="GO" id="GO:0005634">
    <property type="term" value="C:nucleus"/>
    <property type="evidence" value="ECO:0007669"/>
    <property type="project" value="UniProtKB-SubCell"/>
</dbReference>